<feature type="compositionally biased region" description="Low complexity" evidence="1">
    <location>
        <begin position="274"/>
        <end position="287"/>
    </location>
</feature>
<sequence>MIIGSVGTGCSSTGTVTRPPSPSLVADERALALPPPGGPAIIGVVERSRGNGLEQTISLATTARVSGQNHLKIEFYGADMSSGPSAAFRTIDEREILREAAAAIPSVRLSRRNAFLQNTYGPFAYAAGRSAFGDTCIYAWQQIRAGTTSQGIGRNFGMIQVRWRLCDAFAGEQQLLSAVYGYTITGTFDGPAWDPFGEPNRADSRLGKTGYPIYPADSAALGGLSMGYAGGIDPRRTAAMTSHPSRRSARPSQPAPKGPAQARGPSVPSPDQVARQAAADPSASAQPNETVKRPAVTVPSPETISTSRP</sequence>
<dbReference type="Proteomes" id="UP000052167">
    <property type="component" value="Unassembled WGS sequence"/>
</dbReference>
<evidence type="ECO:0000256" key="1">
    <source>
        <dbReference type="SAM" id="MobiDB-lite"/>
    </source>
</evidence>
<feature type="compositionally biased region" description="Low complexity" evidence="1">
    <location>
        <begin position="1"/>
        <end position="17"/>
    </location>
</feature>
<accession>A0A922T9J3</accession>
<proteinExistence type="predicted"/>
<feature type="compositionally biased region" description="Polar residues" evidence="1">
    <location>
        <begin position="300"/>
        <end position="309"/>
    </location>
</feature>
<dbReference type="AlphaFoldDB" id="A0A922T9J3"/>
<dbReference type="EMBL" id="JOKJ01000040">
    <property type="protein sequence ID" value="KEQ02944.1"/>
    <property type="molecule type" value="Genomic_DNA"/>
</dbReference>
<gene>
    <name evidence="2" type="ORF">GV68_19460</name>
</gene>
<dbReference type="InterPro" id="IPR031482">
    <property type="entry name" value="CBP_BcsN"/>
</dbReference>
<organism evidence="2 3">
    <name type="scientific">Pseudorhizobium pelagicum</name>
    <dbReference type="NCBI Taxonomy" id="1509405"/>
    <lineage>
        <taxon>Bacteria</taxon>
        <taxon>Pseudomonadati</taxon>
        <taxon>Pseudomonadota</taxon>
        <taxon>Alphaproteobacteria</taxon>
        <taxon>Hyphomicrobiales</taxon>
        <taxon>Rhizobiaceae</taxon>
        <taxon>Rhizobium/Agrobacterium group</taxon>
        <taxon>Pseudorhizobium</taxon>
    </lineage>
</organism>
<protein>
    <recommendedName>
        <fullName evidence="4">Cellulose biosynthesis protein BcsN</fullName>
    </recommendedName>
</protein>
<feature type="region of interest" description="Disordered" evidence="1">
    <location>
        <begin position="234"/>
        <end position="309"/>
    </location>
</feature>
<evidence type="ECO:0000313" key="3">
    <source>
        <dbReference type="Proteomes" id="UP000052167"/>
    </source>
</evidence>
<feature type="region of interest" description="Disordered" evidence="1">
    <location>
        <begin position="1"/>
        <end position="22"/>
    </location>
</feature>
<name>A0A922T9J3_9HYPH</name>
<evidence type="ECO:0000313" key="2">
    <source>
        <dbReference type="EMBL" id="KEQ02944.1"/>
    </source>
</evidence>
<dbReference type="Pfam" id="PF17038">
    <property type="entry name" value="CBP_BcsN"/>
    <property type="match status" value="1"/>
</dbReference>
<comment type="caution">
    <text evidence="2">The sequence shown here is derived from an EMBL/GenBank/DDBJ whole genome shotgun (WGS) entry which is preliminary data.</text>
</comment>
<evidence type="ECO:0008006" key="4">
    <source>
        <dbReference type="Google" id="ProtNLM"/>
    </source>
</evidence>
<keyword evidence="3" id="KW-1185">Reference proteome</keyword>
<reference evidence="2 3" key="1">
    <citation type="submission" date="2014-06" db="EMBL/GenBank/DDBJ databases">
        <title>Rhizobium pelagicum/R2-400B4.</title>
        <authorList>
            <person name="Kimes N.E."/>
            <person name="Lopez-Perez M."/>
        </authorList>
    </citation>
    <scope>NUCLEOTIDE SEQUENCE [LARGE SCALE GENOMIC DNA]</scope>
    <source>
        <strain evidence="2 3">R2-400B4</strain>
    </source>
</reference>